<protein>
    <submittedName>
        <fullName evidence="1">Uncharacterized protein</fullName>
    </submittedName>
</protein>
<evidence type="ECO:0000313" key="2">
    <source>
        <dbReference type="Proteomes" id="UP000324800"/>
    </source>
</evidence>
<organism evidence="1 2">
    <name type="scientific">Streblomastix strix</name>
    <dbReference type="NCBI Taxonomy" id="222440"/>
    <lineage>
        <taxon>Eukaryota</taxon>
        <taxon>Metamonada</taxon>
        <taxon>Preaxostyla</taxon>
        <taxon>Oxymonadida</taxon>
        <taxon>Streblomastigidae</taxon>
        <taxon>Streblomastix</taxon>
    </lineage>
</organism>
<reference evidence="1 2" key="1">
    <citation type="submission" date="2019-03" db="EMBL/GenBank/DDBJ databases">
        <title>Single cell metagenomics reveals metabolic interactions within the superorganism composed of flagellate Streblomastix strix and complex community of Bacteroidetes bacteria on its surface.</title>
        <authorList>
            <person name="Treitli S.C."/>
            <person name="Kolisko M."/>
            <person name="Husnik F."/>
            <person name="Keeling P."/>
            <person name="Hampl V."/>
        </authorList>
    </citation>
    <scope>NUCLEOTIDE SEQUENCE [LARGE SCALE GENOMIC DNA]</scope>
    <source>
        <strain evidence="1">ST1C</strain>
    </source>
</reference>
<sequence>MKSKFKRIKAGLEPKSQVNKIQRAIQSIQMATTPFQNMIAFRRAAFMQNFGVNPPVARIDEARFEDRTAVLLGDQ</sequence>
<proteinExistence type="predicted"/>
<gene>
    <name evidence="1" type="ORF">EZS28_040799</name>
</gene>
<accession>A0A5J4TZQ5</accession>
<dbReference type="Proteomes" id="UP000324800">
    <property type="component" value="Unassembled WGS sequence"/>
</dbReference>
<dbReference type="EMBL" id="SNRW01022611">
    <property type="protein sequence ID" value="KAA6363674.1"/>
    <property type="molecule type" value="Genomic_DNA"/>
</dbReference>
<dbReference type="AlphaFoldDB" id="A0A5J4TZQ5"/>
<comment type="caution">
    <text evidence="1">The sequence shown here is derived from an EMBL/GenBank/DDBJ whole genome shotgun (WGS) entry which is preliminary data.</text>
</comment>
<evidence type="ECO:0000313" key="1">
    <source>
        <dbReference type="EMBL" id="KAA6363674.1"/>
    </source>
</evidence>
<name>A0A5J4TZQ5_9EUKA</name>